<dbReference type="InterPro" id="IPR009053">
    <property type="entry name" value="Prefoldin"/>
</dbReference>
<dbReference type="Gene3D" id="1.10.287.370">
    <property type="match status" value="1"/>
</dbReference>
<evidence type="ECO:0000313" key="2">
    <source>
        <dbReference type="Proteomes" id="UP000199069"/>
    </source>
</evidence>
<dbReference type="SUPFAM" id="SSF46579">
    <property type="entry name" value="Prefoldin"/>
    <property type="match status" value="1"/>
</dbReference>
<accession>A0A0K3CBI7</accession>
<sequence length="140" mass="15561">MNALLEQPHELRALEQRRDALRVLLAQLQDLADRLHGLLEARRQGNGRMQLPVDLGMGFCAEGVVEDTQRIIVAAGLENLFLDMPVEQAQEFVKKRIAIVEKKVAGLDEPIAKLKEEHAKLVNTLRSAFGEQSGQITTVA</sequence>
<dbReference type="InterPro" id="IPR004127">
    <property type="entry name" value="Prefoldin_subunit_alpha"/>
</dbReference>
<gene>
    <name evidence="1" type="primary">FGENESH: predicted gene_1.367</name>
    <name evidence="1" type="ORF">BN2166_0003670</name>
</gene>
<dbReference type="AlphaFoldDB" id="A0A0K3CBI7"/>
<protein>
    <submittedName>
        <fullName evidence="1">BY PROTMAP: gi|472581543|gb|EMS19277.1| Prefoldin subunit [Rhodosporidium toruloides NP11] gi|647397004|emb|CDR39771.1| RHTO0S04e09098g1_1 [Rhodosporidium toruloides]</fullName>
    </submittedName>
</protein>
<dbReference type="EMBL" id="CWKI01000001">
    <property type="protein sequence ID" value="CTR04506.1"/>
    <property type="molecule type" value="Genomic_DNA"/>
</dbReference>
<reference evidence="1 2" key="1">
    <citation type="submission" date="2015-07" db="EMBL/GenBank/DDBJ databases">
        <authorList>
            <person name="Cajimat M.N.B."/>
            <person name="Milazzo M.L."/>
            <person name="Fulhorst C.F."/>
        </authorList>
    </citation>
    <scope>NUCLEOTIDE SEQUENCE [LARGE SCALE GENOMIC DNA]</scope>
    <source>
        <strain evidence="1">Single colony</strain>
    </source>
</reference>
<dbReference type="STRING" id="5286.A0A0K3CBI7"/>
<evidence type="ECO:0000313" key="1">
    <source>
        <dbReference type="EMBL" id="CTR04506.1"/>
    </source>
</evidence>
<dbReference type="OMA" id="YTIQGAV"/>
<organism evidence="1 2">
    <name type="scientific">Rhodotorula toruloides</name>
    <name type="common">Yeast</name>
    <name type="synonym">Rhodosporidium toruloides</name>
    <dbReference type="NCBI Taxonomy" id="5286"/>
    <lineage>
        <taxon>Eukaryota</taxon>
        <taxon>Fungi</taxon>
        <taxon>Dikarya</taxon>
        <taxon>Basidiomycota</taxon>
        <taxon>Pucciniomycotina</taxon>
        <taxon>Microbotryomycetes</taxon>
        <taxon>Sporidiobolales</taxon>
        <taxon>Sporidiobolaceae</taxon>
        <taxon>Rhodotorula</taxon>
    </lineage>
</organism>
<keyword evidence="2" id="KW-1185">Reference proteome</keyword>
<dbReference type="Pfam" id="PF02996">
    <property type="entry name" value="Prefoldin"/>
    <property type="match status" value="1"/>
</dbReference>
<proteinExistence type="predicted"/>
<dbReference type="Proteomes" id="UP000199069">
    <property type="component" value="Unassembled WGS sequence"/>
</dbReference>
<name>A0A0K3CBI7_RHOTO</name>